<dbReference type="InterPro" id="IPR050493">
    <property type="entry name" value="FAD-dep_Monooxygenase_BioMet"/>
</dbReference>
<dbReference type="CDD" id="cd03025">
    <property type="entry name" value="DsbA_FrnE_like"/>
    <property type="match status" value="1"/>
</dbReference>
<evidence type="ECO:0000313" key="5">
    <source>
        <dbReference type="EMBL" id="SHN15284.1"/>
    </source>
</evidence>
<dbReference type="InterPro" id="IPR036249">
    <property type="entry name" value="Thioredoxin-like_sf"/>
</dbReference>
<dbReference type="Pfam" id="PF01494">
    <property type="entry name" value="FAD_binding_3"/>
    <property type="match status" value="1"/>
</dbReference>
<keyword evidence="6" id="KW-1185">Reference proteome</keyword>
<organism evidence="5 6">
    <name type="scientific">Flavobacterium xinjiangense</name>
    <dbReference type="NCBI Taxonomy" id="178356"/>
    <lineage>
        <taxon>Bacteria</taxon>
        <taxon>Pseudomonadati</taxon>
        <taxon>Bacteroidota</taxon>
        <taxon>Flavobacteriia</taxon>
        <taxon>Flavobacteriales</taxon>
        <taxon>Flavobacteriaceae</taxon>
        <taxon>Flavobacterium</taxon>
    </lineage>
</organism>
<name>A0A1M7PEJ8_9FLAO</name>
<reference evidence="6" key="1">
    <citation type="submission" date="2016-11" db="EMBL/GenBank/DDBJ databases">
        <authorList>
            <person name="Varghese N."/>
            <person name="Submissions S."/>
        </authorList>
    </citation>
    <scope>NUCLEOTIDE SEQUENCE [LARGE SCALE GENOMIC DNA]</scope>
    <source>
        <strain evidence="6">CGMCC 1.2749</strain>
    </source>
</reference>
<dbReference type="PANTHER" id="PTHR13789:SF309">
    <property type="entry name" value="PUTATIVE (AFU_ORTHOLOGUE AFUA_6G14510)-RELATED"/>
    <property type="match status" value="1"/>
</dbReference>
<keyword evidence="3" id="KW-0503">Monooxygenase</keyword>
<proteinExistence type="inferred from homology"/>
<dbReference type="Gene3D" id="3.50.50.60">
    <property type="entry name" value="FAD/NAD(P)-binding domain"/>
    <property type="match status" value="1"/>
</dbReference>
<dbReference type="Gene3D" id="3.40.30.10">
    <property type="entry name" value="Glutaredoxin"/>
    <property type="match status" value="1"/>
</dbReference>
<dbReference type="Proteomes" id="UP000184092">
    <property type="component" value="Unassembled WGS sequence"/>
</dbReference>
<dbReference type="InterPro" id="IPR002938">
    <property type="entry name" value="FAD-bd"/>
</dbReference>
<dbReference type="Gene3D" id="1.10.472.60">
    <property type="entry name" value="putative protein disulfide isomerase domain"/>
    <property type="match status" value="1"/>
</dbReference>
<sequence>MKVVIIGGGIAGLTLGIFLNKNNSEVVICERTWIPTNGHAFLMHSDAIAILNELKLAAEPEVKHKSINSYSLKRPKGNEIKHLKLSNWNCIKRVDLIKYLYDLFPKNRIKLGRDFSHFIYENEKVTAAVFKNGDVEYGDVFVGADGGNSIVREAIFDSIETTPVEVKEIVGVCKCTTIETNFLSNFNKFQHKNKGLAFGFIPTCEENEYVWFIQYDTAITDYNGNTAEELKLFSKDLLADFSQEAKAILDSNTFETSYIWKTRDFNLLPAFHKKNVVLIGDAAHQALPFTSAGTTNAILDAKVLAATLSENLTIEKAFTSFYEIRKDDVLQHIQLGRDLKNEFINPSNKSDDDITVPLIKKREVGSIPGKSKPIQVLYFTDPICSTCWVIQPVLRKLELEYGDQINIKYCMGGLLPSWQEYNKPKKKKLISTVSEAAKHWDEVCAFYEMPGDGTIWNEDPMTSSYPPSIAFKAAQMQNADKAILFLRSIKEKVFLEKKNIIKWKHLENAAFDTGLDSARLLKDFEGKAPALFEEDLKLAQRLGITGFPTLIFYTSDFDNQHVIKGYQSYEAFEEIIKQLVPDIQKNIVETNPLHLFSRFSTMTTKELSIIYNITMEKAEMILDELYQKGAIDRYQNKNGNIWLSKEKQEY</sequence>
<evidence type="ECO:0000256" key="3">
    <source>
        <dbReference type="ARBA" id="ARBA00023033"/>
    </source>
</evidence>
<dbReference type="PANTHER" id="PTHR13789">
    <property type="entry name" value="MONOOXYGENASE"/>
    <property type="match status" value="1"/>
</dbReference>
<gene>
    <name evidence="5" type="ORF">SAMN05216269_11666</name>
</gene>
<dbReference type="GO" id="GO:0004497">
    <property type="term" value="F:monooxygenase activity"/>
    <property type="evidence" value="ECO:0007669"/>
    <property type="project" value="UniProtKB-KW"/>
</dbReference>
<comment type="similarity">
    <text evidence="1">Belongs to the PheA/TfdB FAD monooxygenase family.</text>
</comment>
<dbReference type="Pfam" id="PF13743">
    <property type="entry name" value="Thioredoxin_5"/>
    <property type="match status" value="1"/>
</dbReference>
<dbReference type="GO" id="GO:0071949">
    <property type="term" value="F:FAD binding"/>
    <property type="evidence" value="ECO:0007669"/>
    <property type="project" value="InterPro"/>
</dbReference>
<dbReference type="SUPFAM" id="SSF52833">
    <property type="entry name" value="Thioredoxin-like"/>
    <property type="match status" value="1"/>
</dbReference>
<dbReference type="PRINTS" id="PR00420">
    <property type="entry name" value="RNGMNOXGNASE"/>
</dbReference>
<dbReference type="AlphaFoldDB" id="A0A1M7PEJ8"/>
<dbReference type="EMBL" id="FRCL01000016">
    <property type="protein sequence ID" value="SHN15284.1"/>
    <property type="molecule type" value="Genomic_DNA"/>
</dbReference>
<dbReference type="RefSeq" id="WP_084538374.1">
    <property type="nucleotide sequence ID" value="NZ_FRCL01000016.1"/>
</dbReference>
<dbReference type="SUPFAM" id="SSF51905">
    <property type="entry name" value="FAD/NAD(P)-binding domain"/>
    <property type="match status" value="1"/>
</dbReference>
<feature type="domain" description="FAD-binding" evidence="4">
    <location>
        <begin position="2"/>
        <end position="313"/>
    </location>
</feature>
<keyword evidence="2" id="KW-0560">Oxidoreductase</keyword>
<accession>A0A1M7PEJ8</accession>
<dbReference type="InterPro" id="IPR036188">
    <property type="entry name" value="FAD/NAD-bd_sf"/>
</dbReference>
<evidence type="ECO:0000256" key="2">
    <source>
        <dbReference type="ARBA" id="ARBA00023002"/>
    </source>
</evidence>
<dbReference type="STRING" id="178356.SAMN05216269_11666"/>
<protein>
    <submittedName>
        <fullName evidence="5">2-polyprenyl-6-methoxyphenol hydroxylase</fullName>
    </submittedName>
</protein>
<dbReference type="OrthoDB" id="9813770at2"/>
<evidence type="ECO:0000259" key="4">
    <source>
        <dbReference type="Pfam" id="PF01494"/>
    </source>
</evidence>
<evidence type="ECO:0000256" key="1">
    <source>
        <dbReference type="ARBA" id="ARBA00007801"/>
    </source>
</evidence>
<evidence type="ECO:0000313" key="6">
    <source>
        <dbReference type="Proteomes" id="UP000184092"/>
    </source>
</evidence>